<feature type="domain" description="UspA" evidence="2">
    <location>
        <begin position="57"/>
        <end position="195"/>
    </location>
</feature>
<evidence type="ECO:0000256" key="1">
    <source>
        <dbReference type="SAM" id="Phobius"/>
    </source>
</evidence>
<dbReference type="SUPFAM" id="SSF52402">
    <property type="entry name" value="Adenine nucleotide alpha hydrolases-like"/>
    <property type="match status" value="1"/>
</dbReference>
<reference evidence="3 4" key="1">
    <citation type="submission" date="2016-07" db="EMBL/GenBank/DDBJ databases">
        <title>Pervasive Adenine N6-methylation of Active Genes in Fungi.</title>
        <authorList>
            <consortium name="DOE Joint Genome Institute"/>
            <person name="Mondo S.J."/>
            <person name="Dannebaum R.O."/>
            <person name="Kuo R.C."/>
            <person name="Labutti K."/>
            <person name="Haridas S."/>
            <person name="Kuo A."/>
            <person name="Salamov A."/>
            <person name="Ahrendt S.R."/>
            <person name="Lipzen A."/>
            <person name="Sullivan W."/>
            <person name="Andreopoulos W.B."/>
            <person name="Clum A."/>
            <person name="Lindquist E."/>
            <person name="Daum C."/>
            <person name="Ramamoorthy G.K."/>
            <person name="Gryganskyi A."/>
            <person name="Culley D."/>
            <person name="Magnuson J.K."/>
            <person name="James T.Y."/>
            <person name="O'Malley M.A."/>
            <person name="Stajich J.E."/>
            <person name="Spatafora J.W."/>
            <person name="Visel A."/>
            <person name="Grigoriev I.V."/>
        </authorList>
    </citation>
    <scope>NUCLEOTIDE SEQUENCE [LARGE SCALE GENOMIC DNA]</scope>
    <source>
        <strain evidence="3 4">NRRL 2496</strain>
    </source>
</reference>
<keyword evidence="1" id="KW-0472">Membrane</keyword>
<dbReference type="Proteomes" id="UP000242180">
    <property type="component" value="Unassembled WGS sequence"/>
</dbReference>
<evidence type="ECO:0000313" key="3">
    <source>
        <dbReference type="EMBL" id="ORY98493.1"/>
    </source>
</evidence>
<dbReference type="Pfam" id="PF00582">
    <property type="entry name" value="Usp"/>
    <property type="match status" value="1"/>
</dbReference>
<comment type="caution">
    <text evidence="3">The sequence shown here is derived from an EMBL/GenBank/DDBJ whole genome shotgun (WGS) entry which is preliminary data.</text>
</comment>
<evidence type="ECO:0000313" key="4">
    <source>
        <dbReference type="Proteomes" id="UP000242180"/>
    </source>
</evidence>
<dbReference type="PANTHER" id="PTHR31964">
    <property type="entry name" value="ADENINE NUCLEOTIDE ALPHA HYDROLASES-LIKE SUPERFAMILY PROTEIN"/>
    <property type="match status" value="1"/>
</dbReference>
<keyword evidence="4" id="KW-1185">Reference proteome</keyword>
<dbReference type="InParanoid" id="A0A1X2HHA2"/>
<evidence type="ECO:0000259" key="2">
    <source>
        <dbReference type="Pfam" id="PF00582"/>
    </source>
</evidence>
<dbReference type="OMA" id="HNCPCTV"/>
<dbReference type="STRING" id="13706.A0A1X2HHA2"/>
<keyword evidence="1" id="KW-0812">Transmembrane</keyword>
<name>A0A1X2HHA2_SYNRA</name>
<organism evidence="3 4">
    <name type="scientific">Syncephalastrum racemosum</name>
    <name type="common">Filamentous fungus</name>
    <dbReference type="NCBI Taxonomy" id="13706"/>
    <lineage>
        <taxon>Eukaryota</taxon>
        <taxon>Fungi</taxon>
        <taxon>Fungi incertae sedis</taxon>
        <taxon>Mucoromycota</taxon>
        <taxon>Mucoromycotina</taxon>
        <taxon>Mucoromycetes</taxon>
        <taxon>Mucorales</taxon>
        <taxon>Syncephalastraceae</taxon>
        <taxon>Syncephalastrum</taxon>
    </lineage>
</organism>
<dbReference type="Gene3D" id="3.40.50.620">
    <property type="entry name" value="HUPs"/>
    <property type="match status" value="1"/>
</dbReference>
<dbReference type="EMBL" id="MCGN01000003">
    <property type="protein sequence ID" value="ORY98493.1"/>
    <property type="molecule type" value="Genomic_DNA"/>
</dbReference>
<proteinExistence type="predicted"/>
<protein>
    <recommendedName>
        <fullName evidence="2">UspA domain-containing protein</fullName>
    </recommendedName>
</protein>
<gene>
    <name evidence="3" type="ORF">BCR43DRAFT_487628</name>
</gene>
<keyword evidence="1" id="KW-1133">Transmembrane helix</keyword>
<dbReference type="InterPro" id="IPR006015">
    <property type="entry name" value="Universal_stress_UspA"/>
</dbReference>
<dbReference type="OrthoDB" id="843225at2759"/>
<dbReference type="AlphaFoldDB" id="A0A1X2HHA2"/>
<sequence length="224" mass="26033">MIYTFFVPSFCFNYHFAFFLPLLHNTMANKRDRRRDTIVEYYDHENEAVQSKLDRVVMVSIDENSAEYVYNWTLDNIVQPERDLVVLTHVRILELPMAPYVDSTGYLEEEAEERRQESHELLKAYASRLWHKRIACKAISMIGEPKNEIVRKATEIKADMLIMGSRNMGTIKRTILGSVSTYCVHNAPCSVIIAKPPMELHPDDATSKQNRRRSILSRITSFNS</sequence>
<dbReference type="CDD" id="cd23659">
    <property type="entry name" value="USP_At3g01520-like"/>
    <property type="match status" value="1"/>
</dbReference>
<dbReference type="PANTHER" id="PTHR31964:SF140">
    <property type="entry name" value="UNIVERSAL STRESS PROTEIN FAMILY PROTEIN"/>
    <property type="match status" value="1"/>
</dbReference>
<dbReference type="PRINTS" id="PR01438">
    <property type="entry name" value="UNVRSLSTRESS"/>
</dbReference>
<dbReference type="InterPro" id="IPR014729">
    <property type="entry name" value="Rossmann-like_a/b/a_fold"/>
</dbReference>
<accession>A0A1X2HHA2</accession>
<dbReference type="InterPro" id="IPR006016">
    <property type="entry name" value="UspA"/>
</dbReference>
<feature type="transmembrane region" description="Helical" evidence="1">
    <location>
        <begin position="6"/>
        <end position="24"/>
    </location>
</feature>